<dbReference type="Pfam" id="PF00270">
    <property type="entry name" value="DEAD"/>
    <property type="match status" value="1"/>
</dbReference>
<keyword evidence="1 4" id="KW-0547">Nucleotide-binding</keyword>
<dbReference type="GO" id="GO:0016787">
    <property type="term" value="F:hydrolase activity"/>
    <property type="evidence" value="ECO:0007669"/>
    <property type="project" value="UniProtKB-KW"/>
</dbReference>
<evidence type="ECO:0000256" key="2">
    <source>
        <dbReference type="ARBA" id="ARBA00022801"/>
    </source>
</evidence>
<dbReference type="SUPFAM" id="SSF52540">
    <property type="entry name" value="P-loop containing nucleoside triphosphate hydrolases"/>
    <property type="match status" value="1"/>
</dbReference>
<keyword evidence="5" id="KW-0694">RNA-binding</keyword>
<dbReference type="OrthoDB" id="3370at2759"/>
<dbReference type="CDD" id="cd17956">
    <property type="entry name" value="DEADc_DDX51"/>
    <property type="match status" value="1"/>
</dbReference>
<keyword evidence="2 4" id="KW-0378">Hydrolase</keyword>
<evidence type="ECO:0000256" key="5">
    <source>
        <dbReference type="RuleBase" id="RU365068"/>
    </source>
</evidence>
<evidence type="ECO:0000259" key="6">
    <source>
        <dbReference type="PROSITE" id="PS51192"/>
    </source>
</evidence>
<proteinExistence type="inferred from homology"/>
<accession>A0A7R8GZM5</accession>
<dbReference type="EC" id="3.6.4.13" evidence="5"/>
<dbReference type="SMART" id="SM00487">
    <property type="entry name" value="DEXDc"/>
    <property type="match status" value="1"/>
</dbReference>
<dbReference type="AlphaFoldDB" id="A0A7R8GZM5"/>
<protein>
    <recommendedName>
        <fullName evidence="5">ATP-dependent RNA helicase</fullName>
        <ecNumber evidence="5">3.6.4.13</ecNumber>
    </recommendedName>
</protein>
<comment type="similarity">
    <text evidence="4">Belongs to the DEAD box helicase family.</text>
</comment>
<evidence type="ECO:0000256" key="3">
    <source>
        <dbReference type="ARBA" id="ARBA00022840"/>
    </source>
</evidence>
<dbReference type="Gene3D" id="3.40.50.300">
    <property type="entry name" value="P-loop containing nucleotide triphosphate hydrolases"/>
    <property type="match status" value="1"/>
</dbReference>
<evidence type="ECO:0000313" key="7">
    <source>
        <dbReference type="EMBL" id="CAF2766957.1"/>
    </source>
</evidence>
<organism evidence="7 8">
    <name type="scientific">Lepeophtheirus salmonis</name>
    <name type="common">Salmon louse</name>
    <name type="synonym">Caligus salmonis</name>
    <dbReference type="NCBI Taxonomy" id="72036"/>
    <lineage>
        <taxon>Eukaryota</taxon>
        <taxon>Metazoa</taxon>
        <taxon>Ecdysozoa</taxon>
        <taxon>Arthropoda</taxon>
        <taxon>Crustacea</taxon>
        <taxon>Multicrustacea</taxon>
        <taxon>Hexanauplia</taxon>
        <taxon>Copepoda</taxon>
        <taxon>Siphonostomatoida</taxon>
        <taxon>Caligidae</taxon>
        <taxon>Lepeophtheirus</taxon>
    </lineage>
</organism>
<gene>
    <name evidence="7" type="ORF">LSAA_792</name>
</gene>
<feature type="domain" description="Helicase ATP-binding" evidence="6">
    <location>
        <begin position="157"/>
        <end position="354"/>
    </location>
</feature>
<dbReference type="EMBL" id="HG994580">
    <property type="protein sequence ID" value="CAF2766957.1"/>
    <property type="molecule type" value="Genomic_DNA"/>
</dbReference>
<dbReference type="PANTHER" id="PTHR24031">
    <property type="entry name" value="RNA HELICASE"/>
    <property type="match status" value="1"/>
</dbReference>
<name>A0A7R8GZM5_LEPSM</name>
<comment type="function">
    <text evidence="5">RNA helicase.</text>
</comment>
<dbReference type="PROSITE" id="PS51192">
    <property type="entry name" value="HELICASE_ATP_BIND_1"/>
    <property type="match status" value="1"/>
</dbReference>
<dbReference type="InterPro" id="IPR011545">
    <property type="entry name" value="DEAD/DEAH_box_helicase_dom"/>
</dbReference>
<dbReference type="InterPro" id="IPR014001">
    <property type="entry name" value="Helicase_ATP-bd"/>
</dbReference>
<comment type="domain">
    <text evidence="5">The Q motif is unique to and characteristic of the DEAD box family of RNA helicases and controls ATP binding and hydrolysis.</text>
</comment>
<dbReference type="PROSITE" id="PS00039">
    <property type="entry name" value="DEAD_ATP_HELICASE"/>
    <property type="match status" value="1"/>
</dbReference>
<keyword evidence="3 4" id="KW-0067">ATP-binding</keyword>
<evidence type="ECO:0000313" key="8">
    <source>
        <dbReference type="Proteomes" id="UP000675881"/>
    </source>
</evidence>
<dbReference type="Proteomes" id="UP000675881">
    <property type="component" value="Chromosome 1"/>
</dbReference>
<dbReference type="GO" id="GO:0005524">
    <property type="term" value="F:ATP binding"/>
    <property type="evidence" value="ECO:0007669"/>
    <property type="project" value="UniProtKB-UniRule"/>
</dbReference>
<evidence type="ECO:0000256" key="4">
    <source>
        <dbReference type="RuleBase" id="RU000492"/>
    </source>
</evidence>
<sequence>MLIGVGMELFHMKRYYDEEDEESQNAEESSVKKLKGKIVRKKRKIACNVDDLKEEEDKAIDDDDKGCADSEAMDTSIPSKDDDNNVIKDSLKKARRILPRWLAEPNIISDDLKDDQMLVCDIEGISESLRDKLKNNGIRYLFPVQRQIVPHLLDSSLKHYYRPSDICVSAPTGSGKTLAFVLPIVQALQNRVVPRIRALVILPVQDLALQIYKVFKSYTAGEKLKVILLSSGQGKNVKTEQSELVCKGLGGDNDYHSLVDIIIATPGRLVEHLHNTPGFSLQHLRYLIIDEADKVMEDVSNDWLSQVEAAVYSGVNRRRPGPLTVKKCKYEITTLAKNYYFPLHLVKALKSCRN</sequence>
<keyword evidence="8" id="KW-1185">Reference proteome</keyword>
<dbReference type="InterPro" id="IPR027417">
    <property type="entry name" value="P-loop_NTPase"/>
</dbReference>
<evidence type="ECO:0000256" key="1">
    <source>
        <dbReference type="ARBA" id="ARBA00022741"/>
    </source>
</evidence>
<dbReference type="InterPro" id="IPR000629">
    <property type="entry name" value="RNA-helicase_DEAD-box_CS"/>
</dbReference>
<comment type="catalytic activity">
    <reaction evidence="5">
        <text>ATP + H2O = ADP + phosphate + H(+)</text>
        <dbReference type="Rhea" id="RHEA:13065"/>
        <dbReference type="ChEBI" id="CHEBI:15377"/>
        <dbReference type="ChEBI" id="CHEBI:15378"/>
        <dbReference type="ChEBI" id="CHEBI:30616"/>
        <dbReference type="ChEBI" id="CHEBI:43474"/>
        <dbReference type="ChEBI" id="CHEBI:456216"/>
        <dbReference type="EC" id="3.6.4.13"/>
    </reaction>
</comment>
<dbReference type="GO" id="GO:0003723">
    <property type="term" value="F:RNA binding"/>
    <property type="evidence" value="ECO:0007669"/>
    <property type="project" value="UniProtKB-UniRule"/>
</dbReference>
<dbReference type="GO" id="GO:0003724">
    <property type="term" value="F:RNA helicase activity"/>
    <property type="evidence" value="ECO:0007669"/>
    <property type="project" value="UniProtKB-EC"/>
</dbReference>
<keyword evidence="4" id="KW-0347">Helicase</keyword>
<reference evidence="7" key="1">
    <citation type="submission" date="2021-02" db="EMBL/GenBank/DDBJ databases">
        <authorList>
            <person name="Bekaert M."/>
        </authorList>
    </citation>
    <scope>NUCLEOTIDE SEQUENCE</scope>
    <source>
        <strain evidence="7">IoA-00</strain>
    </source>
</reference>